<keyword evidence="3" id="KW-1185">Reference proteome</keyword>
<dbReference type="InterPro" id="IPR046347">
    <property type="entry name" value="bZIP_sf"/>
</dbReference>
<dbReference type="Proteomes" id="UP000749559">
    <property type="component" value="Unassembled WGS sequence"/>
</dbReference>
<name>A0A8J1Y9M9_OWEFU</name>
<dbReference type="GO" id="GO:0000978">
    <property type="term" value="F:RNA polymerase II cis-regulatory region sequence-specific DNA binding"/>
    <property type="evidence" value="ECO:0007669"/>
    <property type="project" value="TreeGrafter"/>
</dbReference>
<dbReference type="AlphaFoldDB" id="A0A8J1Y9M9"/>
<dbReference type="PROSITE" id="PS50217">
    <property type="entry name" value="BZIP"/>
    <property type="match status" value="1"/>
</dbReference>
<proteinExistence type="predicted"/>
<evidence type="ECO:0000313" key="3">
    <source>
        <dbReference type="Proteomes" id="UP000749559"/>
    </source>
</evidence>
<dbReference type="Gene3D" id="1.20.5.170">
    <property type="match status" value="1"/>
</dbReference>
<organism evidence="2 3">
    <name type="scientific">Owenia fusiformis</name>
    <name type="common">Polychaete worm</name>
    <dbReference type="NCBI Taxonomy" id="6347"/>
    <lineage>
        <taxon>Eukaryota</taxon>
        <taxon>Metazoa</taxon>
        <taxon>Spiralia</taxon>
        <taxon>Lophotrochozoa</taxon>
        <taxon>Annelida</taxon>
        <taxon>Polychaeta</taxon>
        <taxon>Sedentaria</taxon>
        <taxon>Canalipalpata</taxon>
        <taxon>Sabellida</taxon>
        <taxon>Oweniida</taxon>
        <taxon>Oweniidae</taxon>
        <taxon>Owenia</taxon>
    </lineage>
</organism>
<reference evidence="2" key="1">
    <citation type="submission" date="2022-03" db="EMBL/GenBank/DDBJ databases">
        <authorList>
            <person name="Martin C."/>
        </authorList>
    </citation>
    <scope>NUCLEOTIDE SEQUENCE</scope>
</reference>
<dbReference type="PANTHER" id="PTHR23334:SF20">
    <property type="entry name" value="BASIC LEUCINE ZIPPER 24"/>
    <property type="match status" value="1"/>
</dbReference>
<dbReference type="OrthoDB" id="10032067at2759"/>
<feature type="region of interest" description="Disordered" evidence="1">
    <location>
        <begin position="149"/>
        <end position="186"/>
    </location>
</feature>
<evidence type="ECO:0000313" key="2">
    <source>
        <dbReference type="EMBL" id="CAH1779954.1"/>
    </source>
</evidence>
<dbReference type="InterPro" id="IPR004827">
    <property type="entry name" value="bZIP"/>
</dbReference>
<dbReference type="InterPro" id="IPR031106">
    <property type="entry name" value="C/EBP"/>
</dbReference>
<feature type="compositionally biased region" description="Polar residues" evidence="1">
    <location>
        <begin position="155"/>
        <end position="167"/>
    </location>
</feature>
<dbReference type="EMBL" id="CAIIXF020000003">
    <property type="protein sequence ID" value="CAH1779954.1"/>
    <property type="molecule type" value="Genomic_DNA"/>
</dbReference>
<dbReference type="PANTHER" id="PTHR23334">
    <property type="entry name" value="CCAAT/ENHANCER BINDING PROTEIN"/>
    <property type="match status" value="1"/>
</dbReference>
<evidence type="ECO:0000256" key="1">
    <source>
        <dbReference type="SAM" id="MobiDB-lite"/>
    </source>
</evidence>
<comment type="caution">
    <text evidence="2">The sequence shown here is derived from an EMBL/GenBank/DDBJ whole genome shotgun (WGS) entry which is preliminary data.</text>
</comment>
<dbReference type="Pfam" id="PF07716">
    <property type="entry name" value="bZIP_2"/>
    <property type="match status" value="1"/>
</dbReference>
<dbReference type="CDD" id="cd14693">
    <property type="entry name" value="bZIP_CEBP"/>
    <property type="match status" value="1"/>
</dbReference>
<sequence>MEPPNFYEDRNINRTSFSFQDGDHVADVTDLDPTLESSFNIQEFLATNSELFPDFLEEKSTPKASSNLSDSDIICEIKAALEADSAKIERSMPAFNSENNLGGSWAESVVTIKREDISPAVTPGPSAYSSPTHSASYYETPVTSPCSSVGIPVTVSPQTSPKSGSTRVNRKRSAAANRESEEYKAKRERNNIAVRKSRDKAKVRQVETERLVTTLRSDNQQLTKKVDLLQKELGVLKGLFLNVGLHLPSNYKKLISE</sequence>
<dbReference type="GO" id="GO:0000981">
    <property type="term" value="F:DNA-binding transcription factor activity, RNA polymerase II-specific"/>
    <property type="evidence" value="ECO:0007669"/>
    <property type="project" value="TreeGrafter"/>
</dbReference>
<protein>
    <submittedName>
        <fullName evidence="2">Uncharacterized protein</fullName>
    </submittedName>
</protein>
<dbReference type="GO" id="GO:0006351">
    <property type="term" value="P:DNA-templated transcription"/>
    <property type="evidence" value="ECO:0007669"/>
    <property type="project" value="InterPro"/>
</dbReference>
<gene>
    <name evidence="2" type="ORF">OFUS_LOCUS6708</name>
</gene>
<dbReference type="SUPFAM" id="SSF57959">
    <property type="entry name" value="Leucine zipper domain"/>
    <property type="match status" value="1"/>
</dbReference>
<dbReference type="SMART" id="SM00338">
    <property type="entry name" value="BRLZ"/>
    <property type="match status" value="1"/>
</dbReference>
<accession>A0A8J1Y9M9</accession>